<comment type="function">
    <text evidence="4">Plant non-specific lipid-transfer proteins transfer phospholipids as well as galactolipids across membranes. May play a role in wax or cutin deposition in the cell walls of expanding epidermal cells and certain secretory tissues.</text>
</comment>
<proteinExistence type="inferred from homology"/>
<evidence type="ECO:0000256" key="2">
    <source>
        <dbReference type="ARBA" id="ARBA00022448"/>
    </source>
</evidence>
<sequence>MNIGKIACLVVLCMAVVVPRHAEALTCYQVTYSLIGCLSYLTNTGHLDSCCHGVRSLHSSAITRSDRQSACTCMQYAARAIPGIDWDKANSLPGICEVDYQEEISPTADCSMVQ</sequence>
<dbReference type="GO" id="GO:0006869">
    <property type="term" value="P:lipid transport"/>
    <property type="evidence" value="ECO:0007669"/>
    <property type="project" value="InterPro"/>
</dbReference>
<keyword evidence="3 4" id="KW-0446">Lipid-binding</keyword>
<feature type="signal peptide" evidence="5">
    <location>
        <begin position="1"/>
        <end position="24"/>
    </location>
</feature>
<feature type="chain" id="PRO_5040259175" description="Non-specific lipid-transfer protein" evidence="5">
    <location>
        <begin position="25"/>
        <end position="114"/>
    </location>
</feature>
<dbReference type="PRINTS" id="PR00382">
    <property type="entry name" value="LIPIDTRNSFER"/>
</dbReference>
<keyword evidence="2 4" id="KW-0813">Transport</keyword>
<dbReference type="AlphaFoldDB" id="A0A9Q1LJW9"/>
<dbReference type="Pfam" id="PF00234">
    <property type="entry name" value="Tryp_alpha_amyl"/>
    <property type="match status" value="1"/>
</dbReference>
<accession>A0A9Q1LJW9</accession>
<keyword evidence="5" id="KW-0732">Signal</keyword>
<dbReference type="InterPro" id="IPR000528">
    <property type="entry name" value="Plant_nsLTP"/>
</dbReference>
<comment type="similarity">
    <text evidence="1 4">Belongs to the plant LTP family.</text>
</comment>
<evidence type="ECO:0000256" key="4">
    <source>
        <dbReference type="RuleBase" id="RU000628"/>
    </source>
</evidence>
<reference evidence="8" key="1">
    <citation type="journal article" date="2023" name="Proc. Natl. Acad. Sci. U.S.A.">
        <title>Genomic and structural basis for evolution of tropane alkaloid biosynthesis.</title>
        <authorList>
            <person name="Wanga Y.-J."/>
            <person name="Taina T."/>
            <person name="Yua J.-Y."/>
            <person name="Lia J."/>
            <person name="Xua B."/>
            <person name="Chenc J."/>
            <person name="D'Auriad J.C."/>
            <person name="Huanga J.-P."/>
            <person name="Huanga S.-X."/>
        </authorList>
    </citation>
    <scope>NUCLEOTIDE SEQUENCE [LARGE SCALE GENOMIC DNA]</scope>
    <source>
        <strain evidence="8">cv. KIB-2019</strain>
    </source>
</reference>
<dbReference type="CDD" id="cd01960">
    <property type="entry name" value="nsLTP1"/>
    <property type="match status" value="1"/>
</dbReference>
<organism evidence="7 8">
    <name type="scientific">Anisodus acutangulus</name>
    <dbReference type="NCBI Taxonomy" id="402998"/>
    <lineage>
        <taxon>Eukaryota</taxon>
        <taxon>Viridiplantae</taxon>
        <taxon>Streptophyta</taxon>
        <taxon>Embryophyta</taxon>
        <taxon>Tracheophyta</taxon>
        <taxon>Spermatophyta</taxon>
        <taxon>Magnoliopsida</taxon>
        <taxon>eudicotyledons</taxon>
        <taxon>Gunneridae</taxon>
        <taxon>Pentapetalae</taxon>
        <taxon>asterids</taxon>
        <taxon>lamiids</taxon>
        <taxon>Solanales</taxon>
        <taxon>Solanaceae</taxon>
        <taxon>Solanoideae</taxon>
        <taxon>Hyoscyameae</taxon>
        <taxon>Anisodus</taxon>
    </lineage>
</organism>
<dbReference type="Gene3D" id="1.10.110.10">
    <property type="entry name" value="Plant lipid-transfer and hydrophobic proteins"/>
    <property type="match status" value="1"/>
</dbReference>
<gene>
    <name evidence="7" type="ORF">K7X08_014275</name>
</gene>
<comment type="caution">
    <text evidence="7">The sequence shown here is derived from an EMBL/GenBank/DDBJ whole genome shotgun (WGS) entry which is preliminary data.</text>
</comment>
<evidence type="ECO:0000313" key="7">
    <source>
        <dbReference type="EMBL" id="KAJ8537735.1"/>
    </source>
</evidence>
<protein>
    <recommendedName>
        <fullName evidence="4">Non-specific lipid-transfer protein</fullName>
    </recommendedName>
</protein>
<dbReference type="SUPFAM" id="SSF47699">
    <property type="entry name" value="Bifunctional inhibitor/lipid-transfer protein/seed storage 2S albumin"/>
    <property type="match status" value="1"/>
</dbReference>
<evidence type="ECO:0000259" key="6">
    <source>
        <dbReference type="SMART" id="SM00499"/>
    </source>
</evidence>
<keyword evidence="8" id="KW-1185">Reference proteome</keyword>
<evidence type="ECO:0000256" key="1">
    <source>
        <dbReference type="ARBA" id="ARBA00009748"/>
    </source>
</evidence>
<dbReference type="PANTHER" id="PTHR33076">
    <property type="entry name" value="NON-SPECIFIC LIPID-TRANSFER PROTEIN 2-RELATED"/>
    <property type="match status" value="1"/>
</dbReference>
<name>A0A9Q1LJW9_9SOLA</name>
<evidence type="ECO:0000256" key="5">
    <source>
        <dbReference type="SAM" id="SignalP"/>
    </source>
</evidence>
<dbReference type="OrthoDB" id="649864at2759"/>
<dbReference type="InterPro" id="IPR036312">
    <property type="entry name" value="Bifun_inhib/LTP/seed_sf"/>
</dbReference>
<dbReference type="Proteomes" id="UP001152561">
    <property type="component" value="Unassembled WGS sequence"/>
</dbReference>
<evidence type="ECO:0000256" key="3">
    <source>
        <dbReference type="ARBA" id="ARBA00023121"/>
    </source>
</evidence>
<dbReference type="InterPro" id="IPR016140">
    <property type="entry name" value="Bifunc_inhib/LTP/seed_store"/>
</dbReference>
<evidence type="ECO:0000313" key="8">
    <source>
        <dbReference type="Proteomes" id="UP001152561"/>
    </source>
</evidence>
<feature type="domain" description="Bifunctional inhibitor/plant lipid transfer protein/seed storage helical" evidence="6">
    <location>
        <begin position="27"/>
        <end position="110"/>
    </location>
</feature>
<dbReference type="EMBL" id="JAJAGQ010000017">
    <property type="protein sequence ID" value="KAJ8537735.1"/>
    <property type="molecule type" value="Genomic_DNA"/>
</dbReference>
<dbReference type="SMART" id="SM00499">
    <property type="entry name" value="AAI"/>
    <property type="match status" value="1"/>
</dbReference>
<dbReference type="GO" id="GO:0008289">
    <property type="term" value="F:lipid binding"/>
    <property type="evidence" value="ECO:0007669"/>
    <property type="project" value="UniProtKB-KW"/>
</dbReference>